<name>A0ABM1UWP9_SOLPN</name>
<evidence type="ECO:0000313" key="3">
    <source>
        <dbReference type="RefSeq" id="XP_027767917.1"/>
    </source>
</evidence>
<evidence type="ECO:0000259" key="1">
    <source>
        <dbReference type="Pfam" id="PF07727"/>
    </source>
</evidence>
<proteinExistence type="predicted"/>
<accession>A0ABM1UWP9</accession>
<organism evidence="2 3">
    <name type="scientific">Solanum pennellii</name>
    <name type="common">Tomato</name>
    <name type="synonym">Lycopersicon pennellii</name>
    <dbReference type="NCBI Taxonomy" id="28526"/>
    <lineage>
        <taxon>Eukaryota</taxon>
        <taxon>Viridiplantae</taxon>
        <taxon>Streptophyta</taxon>
        <taxon>Embryophyta</taxon>
        <taxon>Tracheophyta</taxon>
        <taxon>Spermatophyta</taxon>
        <taxon>Magnoliopsida</taxon>
        <taxon>eudicotyledons</taxon>
        <taxon>Gunneridae</taxon>
        <taxon>Pentapetalae</taxon>
        <taxon>asterids</taxon>
        <taxon>lamiids</taxon>
        <taxon>Solanales</taxon>
        <taxon>Solanaceae</taxon>
        <taxon>Solanoideae</taxon>
        <taxon>Solaneae</taxon>
        <taxon>Solanum</taxon>
        <taxon>Solanum subgen. Lycopersicon</taxon>
    </lineage>
</organism>
<reference evidence="2" key="1">
    <citation type="journal article" date="2014" name="Nat. Genet.">
        <title>The genome of the stress-tolerant wild tomato species Solanum pennellii.</title>
        <authorList>
            <person name="Bolger A."/>
            <person name="Scossa F."/>
            <person name="Bolger M.E."/>
            <person name="Lanz C."/>
            <person name="Maumus F."/>
            <person name="Tohge T."/>
            <person name="Quesneville H."/>
            <person name="Alseekh S."/>
            <person name="Sorensen I."/>
            <person name="Lichtenstein G."/>
            <person name="Fich E.A."/>
            <person name="Conte M."/>
            <person name="Keller H."/>
            <person name="Schneeberger K."/>
            <person name="Schwacke R."/>
            <person name="Ofner I."/>
            <person name="Vrebalov J."/>
            <person name="Xu Y."/>
            <person name="Osorio S."/>
            <person name="Aflitos S.A."/>
            <person name="Schijlen E."/>
            <person name="Jimenez-Gomez J.M."/>
            <person name="Ryngajllo M."/>
            <person name="Kimura S."/>
            <person name="Kumar R."/>
            <person name="Koenig D."/>
            <person name="Headland L.R."/>
            <person name="Maloof J.N."/>
            <person name="Sinha N."/>
            <person name="van Ham R.C."/>
            <person name="Lankhorst R.K."/>
            <person name="Mao L."/>
            <person name="Vogel A."/>
            <person name="Arsova B."/>
            <person name="Panstruga R."/>
            <person name="Fei Z."/>
            <person name="Rose J.K."/>
            <person name="Zamir D."/>
            <person name="Carrari F."/>
            <person name="Giovannoni J.J."/>
            <person name="Weigel D."/>
            <person name="Usadel B."/>
            <person name="Fernie A.R."/>
        </authorList>
    </citation>
    <scope>NUCLEOTIDE SEQUENCE [LARGE SCALE GENOMIC DNA]</scope>
    <source>
        <strain evidence="2">cv. LA0716</strain>
    </source>
</reference>
<sequence length="224" mass="25616">MYVKHNRGEILVVSLYVDELLITGSSEKLLDEFKKDMMDAFEMSDLGPMTYFLGMEITQRKDEFFAAKEFVMHKSNHHLWSQVQKSQPVKLCGYSDSDWGRSEDDAKRTSGCKKQDIIAQSTTEAEFVATVAAAHQALGMKKILVSFHMESTQNIKVFLDNGVAVAISHNLVFHGRTKNFKIKFIFLRELQKDGYITLVYCKTEEQFADILTNPLPISKVQFLK</sequence>
<dbReference type="Proteomes" id="UP000694930">
    <property type="component" value="Chromosome 10"/>
</dbReference>
<gene>
    <name evidence="3" type="primary">LOC114074248</name>
</gene>
<dbReference type="InterPro" id="IPR013103">
    <property type="entry name" value="RVT_2"/>
</dbReference>
<dbReference type="GeneID" id="114074248"/>
<dbReference type="Pfam" id="PF07727">
    <property type="entry name" value="RVT_2"/>
    <property type="match status" value="1"/>
</dbReference>
<dbReference type="CDD" id="cd09272">
    <property type="entry name" value="RNase_HI_RT_Ty1"/>
    <property type="match status" value="1"/>
</dbReference>
<dbReference type="PANTHER" id="PTHR11439">
    <property type="entry name" value="GAG-POL-RELATED RETROTRANSPOSON"/>
    <property type="match status" value="1"/>
</dbReference>
<feature type="domain" description="Reverse transcriptase Ty1/copia-type" evidence="1">
    <location>
        <begin position="1"/>
        <end position="62"/>
    </location>
</feature>
<dbReference type="RefSeq" id="XP_027767917.1">
    <property type="nucleotide sequence ID" value="XM_027912116.1"/>
</dbReference>
<dbReference type="PANTHER" id="PTHR11439:SF503">
    <property type="entry name" value="CYSTEINE-RICH RLK (RECEPTOR-LIKE PROTEIN KINASE) 8"/>
    <property type="match status" value="1"/>
</dbReference>
<reference evidence="3" key="2">
    <citation type="submission" date="2025-08" db="UniProtKB">
        <authorList>
            <consortium name="RefSeq"/>
        </authorList>
    </citation>
    <scope>IDENTIFICATION</scope>
</reference>
<keyword evidence="2" id="KW-1185">Reference proteome</keyword>
<evidence type="ECO:0000313" key="2">
    <source>
        <dbReference type="Proteomes" id="UP000694930"/>
    </source>
</evidence>
<protein>
    <submittedName>
        <fullName evidence="3">Uncharacterized protein LOC114074248</fullName>
    </submittedName>
</protein>